<keyword evidence="2" id="KW-0863">Zinc-finger</keyword>
<evidence type="ECO:0000256" key="1">
    <source>
        <dbReference type="ARBA" id="ARBA00022723"/>
    </source>
</evidence>
<dbReference type="InParanoid" id="B0DIQ0"/>
<evidence type="ECO:0000313" key="7">
    <source>
        <dbReference type="EMBL" id="EDR05725.1"/>
    </source>
</evidence>
<keyword evidence="1" id="KW-0479">Metal-binding</keyword>
<dbReference type="KEGG" id="lbc:LACBIDRAFT_302962"/>
<feature type="transmembrane region" description="Helical" evidence="5">
    <location>
        <begin position="73"/>
        <end position="95"/>
    </location>
</feature>
<dbReference type="InterPro" id="IPR011011">
    <property type="entry name" value="Znf_FYVE_PHD"/>
</dbReference>
<dbReference type="OrthoDB" id="3048541at2759"/>
<dbReference type="GeneID" id="6079341"/>
<dbReference type="InterPro" id="IPR013083">
    <property type="entry name" value="Znf_RING/FYVE/PHD"/>
</dbReference>
<accession>B0DIQ0</accession>
<evidence type="ECO:0000313" key="6">
    <source>
        <dbReference type="EMBL" id="EDR05724.1"/>
    </source>
</evidence>
<dbReference type="PROSITE" id="PS01359">
    <property type="entry name" value="ZF_PHD_1"/>
    <property type="match status" value="1"/>
</dbReference>
<organism evidence="8">
    <name type="scientific">Laccaria bicolor (strain S238N-H82 / ATCC MYA-4686)</name>
    <name type="common">Bicoloured deceiver</name>
    <name type="synonym">Laccaria laccata var. bicolor</name>
    <dbReference type="NCBI Taxonomy" id="486041"/>
    <lineage>
        <taxon>Eukaryota</taxon>
        <taxon>Fungi</taxon>
        <taxon>Dikarya</taxon>
        <taxon>Basidiomycota</taxon>
        <taxon>Agaricomycotina</taxon>
        <taxon>Agaricomycetes</taxon>
        <taxon>Agaricomycetidae</taxon>
        <taxon>Agaricales</taxon>
        <taxon>Agaricineae</taxon>
        <taxon>Hydnangiaceae</taxon>
        <taxon>Laccaria</taxon>
    </lineage>
</organism>
<feature type="region of interest" description="Disordered" evidence="4">
    <location>
        <begin position="156"/>
        <end position="183"/>
    </location>
</feature>
<feature type="compositionally biased region" description="Basic residues" evidence="4">
    <location>
        <begin position="170"/>
        <end position="181"/>
    </location>
</feature>
<keyword evidence="5" id="KW-0812">Transmembrane</keyword>
<dbReference type="HOGENOM" id="CLU_1133750_0_0_1"/>
<dbReference type="AlphaFoldDB" id="B0DIQ0"/>
<dbReference type="RefSeq" id="XP_001883829.1">
    <property type="nucleotide sequence ID" value="XM_001883794.1"/>
</dbReference>
<proteinExistence type="predicted"/>
<sequence length="245" mass="27052">MKLNESKKVLVKIAALDDHKKWVLAVESGRVDRVAALVQAGRGKKLGVKGLIAQYEQAARKLYKPKGFTREEIMMSIVLLWIGGNCVGSFAHLAMSLPSVTTARRNALLRPITVSASHPTVSEIEQNIKESIHRSSPELNINHEIDVAYNLDPAPVPQAVPPEGNDNGSRRTRTRGKKRPHLDRGCHGCGEEVSLIEREGGDAIECKGEGCETLWFHLKCVKVSRGVKSWMCPTCLDMGVKCRHM</sequence>
<evidence type="ECO:0000256" key="5">
    <source>
        <dbReference type="SAM" id="Phobius"/>
    </source>
</evidence>
<evidence type="ECO:0000256" key="4">
    <source>
        <dbReference type="SAM" id="MobiDB-lite"/>
    </source>
</evidence>
<name>B0DIQ0_LACBS</name>
<keyword evidence="8" id="KW-1185">Reference proteome</keyword>
<dbReference type="EMBL" id="DS547112">
    <property type="protein sequence ID" value="EDR05725.1"/>
    <property type="molecule type" value="Genomic_DNA"/>
</dbReference>
<dbReference type="KEGG" id="lbc:LACBIDRAFT_302967"/>
<protein>
    <submittedName>
        <fullName evidence="6">Predicted protein</fullName>
    </submittedName>
</protein>
<dbReference type="EMBL" id="DS547112">
    <property type="protein sequence ID" value="EDR05724.1"/>
    <property type="molecule type" value="Genomic_DNA"/>
</dbReference>
<evidence type="ECO:0000256" key="2">
    <source>
        <dbReference type="ARBA" id="ARBA00022771"/>
    </source>
</evidence>
<keyword evidence="5" id="KW-0472">Membrane</keyword>
<dbReference type="RefSeq" id="XP_001883828.1">
    <property type="nucleotide sequence ID" value="XM_001883793.1"/>
</dbReference>
<evidence type="ECO:0000256" key="3">
    <source>
        <dbReference type="ARBA" id="ARBA00022833"/>
    </source>
</evidence>
<gene>
    <name evidence="6" type="ORF">LACBIDRAFT_302962</name>
    <name evidence="7" type="ORF">LACBIDRAFT_302967</name>
</gene>
<reference evidence="6 8" key="1">
    <citation type="journal article" date="2008" name="Nature">
        <title>The genome of Laccaria bicolor provides insights into mycorrhizal symbiosis.</title>
        <authorList>
            <person name="Martin F."/>
            <person name="Aerts A."/>
            <person name="Ahren D."/>
            <person name="Brun A."/>
            <person name="Danchin E.G.J."/>
            <person name="Duchaussoy F."/>
            <person name="Gibon J."/>
            <person name="Kohler A."/>
            <person name="Lindquist E."/>
            <person name="Pereda V."/>
            <person name="Salamov A."/>
            <person name="Shapiro H.J."/>
            <person name="Wuyts J."/>
            <person name="Blaudez D."/>
            <person name="Buee M."/>
            <person name="Brokstein P."/>
            <person name="Canbaeck B."/>
            <person name="Cohen D."/>
            <person name="Courty P.E."/>
            <person name="Coutinho P.M."/>
            <person name="Delaruelle C."/>
            <person name="Detter J.C."/>
            <person name="Deveau A."/>
            <person name="DiFazio S."/>
            <person name="Duplessis S."/>
            <person name="Fraissinet-Tachet L."/>
            <person name="Lucic E."/>
            <person name="Frey-Klett P."/>
            <person name="Fourrey C."/>
            <person name="Feussner I."/>
            <person name="Gay G."/>
            <person name="Grimwood J."/>
            <person name="Hoegger P.J."/>
            <person name="Jain P."/>
            <person name="Kilaru S."/>
            <person name="Labbe J."/>
            <person name="Lin Y.C."/>
            <person name="Legue V."/>
            <person name="Le Tacon F."/>
            <person name="Marmeisse R."/>
            <person name="Melayah D."/>
            <person name="Montanini B."/>
            <person name="Muratet M."/>
            <person name="Nehls U."/>
            <person name="Niculita-Hirzel H."/>
            <person name="Oudot-Le Secq M.P."/>
            <person name="Peter M."/>
            <person name="Quesneville H."/>
            <person name="Rajashekar B."/>
            <person name="Reich M."/>
            <person name="Rouhier N."/>
            <person name="Schmutz J."/>
            <person name="Yin T."/>
            <person name="Chalot M."/>
            <person name="Henrissat B."/>
            <person name="Kuees U."/>
            <person name="Lucas S."/>
            <person name="Van de Peer Y."/>
            <person name="Podila G.K."/>
            <person name="Polle A."/>
            <person name="Pukkila P.J."/>
            <person name="Richardson P.M."/>
            <person name="Rouze P."/>
            <person name="Sanders I.R."/>
            <person name="Stajich J.E."/>
            <person name="Tunlid A."/>
            <person name="Tuskan G."/>
            <person name="Grigoriev I.V."/>
        </authorList>
    </citation>
    <scope>NUCLEOTIDE SEQUENCE [LARGE SCALE GENOMIC DNA]</scope>
    <source>
        <strain evidence="8">S238N-H82 / ATCC MYA-4686</strain>
    </source>
</reference>
<keyword evidence="3" id="KW-0862">Zinc</keyword>
<dbReference type="GO" id="GO:0008270">
    <property type="term" value="F:zinc ion binding"/>
    <property type="evidence" value="ECO:0007669"/>
    <property type="project" value="UniProtKB-KW"/>
</dbReference>
<dbReference type="Gene3D" id="3.30.40.10">
    <property type="entry name" value="Zinc/RING finger domain, C3HC4 (zinc finger)"/>
    <property type="match status" value="1"/>
</dbReference>
<dbReference type="SUPFAM" id="SSF57903">
    <property type="entry name" value="FYVE/PHD zinc finger"/>
    <property type="match status" value="1"/>
</dbReference>
<dbReference type="GeneID" id="6079342"/>
<dbReference type="Proteomes" id="UP000001194">
    <property type="component" value="Unassembled WGS sequence"/>
</dbReference>
<keyword evidence="5" id="KW-1133">Transmembrane helix</keyword>
<dbReference type="InterPro" id="IPR019786">
    <property type="entry name" value="Zinc_finger_PHD-type_CS"/>
</dbReference>
<evidence type="ECO:0000313" key="8">
    <source>
        <dbReference type="Proteomes" id="UP000001194"/>
    </source>
</evidence>